<dbReference type="PANTHER" id="PTHR11669:SF8">
    <property type="entry name" value="DNA POLYMERASE III SUBUNIT DELTA"/>
    <property type="match status" value="1"/>
</dbReference>
<dbReference type="PANTHER" id="PTHR11669">
    <property type="entry name" value="REPLICATION FACTOR C / DNA POLYMERASE III GAMMA-TAU SUBUNIT"/>
    <property type="match status" value="1"/>
</dbReference>
<dbReference type="InterPro" id="IPR050238">
    <property type="entry name" value="DNA_Rep/Repair_Clamp_Loader"/>
</dbReference>
<evidence type="ECO:0000313" key="1">
    <source>
        <dbReference type="EMBL" id="MEX6429677.1"/>
    </source>
</evidence>
<dbReference type="EMBL" id="JBFSHR010000022">
    <property type="protein sequence ID" value="MEX6429677.1"/>
    <property type="molecule type" value="Genomic_DNA"/>
</dbReference>
<evidence type="ECO:0000313" key="2">
    <source>
        <dbReference type="Proteomes" id="UP001560267"/>
    </source>
</evidence>
<evidence type="ECO:0008006" key="3">
    <source>
        <dbReference type="Google" id="ProtNLM"/>
    </source>
</evidence>
<keyword evidence="2" id="KW-1185">Reference proteome</keyword>
<dbReference type="Proteomes" id="UP001560267">
    <property type="component" value="Unassembled WGS sequence"/>
</dbReference>
<dbReference type="RefSeq" id="WP_298386754.1">
    <property type="nucleotide sequence ID" value="NZ_JBFSHR010000022.1"/>
</dbReference>
<dbReference type="Gene3D" id="3.40.50.300">
    <property type="entry name" value="P-loop containing nucleotide triphosphate hydrolases"/>
    <property type="match status" value="1"/>
</dbReference>
<reference evidence="1 2" key="1">
    <citation type="submission" date="2024-07" db="EMBL/GenBank/DDBJ databases">
        <title>Draft Genome Sequence of Ferrimicrobium acidiphilum Strain YE2023, Isolated from a Pulp of Bioleach Reactor.</title>
        <authorList>
            <person name="Elkina Y.A."/>
            <person name="Bulaeva A.G."/>
            <person name="Beletsky A.V."/>
            <person name="Mardanov A.V."/>
        </authorList>
    </citation>
    <scope>NUCLEOTIDE SEQUENCE [LARGE SCALE GENOMIC DNA]</scope>
    <source>
        <strain evidence="1 2">YE2023</strain>
    </source>
</reference>
<name>A0ABV3Y286_9ACTN</name>
<protein>
    <recommendedName>
        <fullName evidence="3">DNA polymerase-3 subunit delta</fullName>
    </recommendedName>
</protein>
<comment type="caution">
    <text evidence="1">The sequence shown here is derived from an EMBL/GenBank/DDBJ whole genome shotgun (WGS) entry which is preliminary data.</text>
</comment>
<gene>
    <name evidence="1" type="ORF">AB6A68_07470</name>
</gene>
<dbReference type="InterPro" id="IPR027417">
    <property type="entry name" value="P-loop_NTPase"/>
</dbReference>
<accession>A0ABV3Y286</accession>
<proteinExistence type="predicted"/>
<sequence length="292" mass="31996">MKTLSALASYRRASVDRIRQALDADSSSYLIKGPRGCGADELLGAMALALVGACGGCGVCSSCVAVADGEHPDVLFAQGERGKLVPVEELRRLVRFASLAPTQAAHRVVIIPDIDTLRLSFPVILKALEEPPTATRWLLSAALIGAELAPVASRCFVIEIEAPSMAEIEGRFDEVQLEPTEQLVRWTRRRLDRVALFARLTDAERYLSGFANLPDLVREDARWSLELVYRLTPRDLATTAEAEEVLQCGLEILIAAHPENADWLRRASRASLSLARHLPIQLVLAELILREG</sequence>
<dbReference type="Pfam" id="PF13177">
    <property type="entry name" value="DNA_pol3_delta2"/>
    <property type="match status" value="1"/>
</dbReference>
<dbReference type="SUPFAM" id="SSF52540">
    <property type="entry name" value="P-loop containing nucleoside triphosphate hydrolases"/>
    <property type="match status" value="1"/>
</dbReference>
<organism evidence="1 2">
    <name type="scientific">Ferrimicrobium acidiphilum</name>
    <dbReference type="NCBI Taxonomy" id="121039"/>
    <lineage>
        <taxon>Bacteria</taxon>
        <taxon>Bacillati</taxon>
        <taxon>Actinomycetota</taxon>
        <taxon>Acidimicrobiia</taxon>
        <taxon>Acidimicrobiales</taxon>
        <taxon>Acidimicrobiaceae</taxon>
        <taxon>Ferrimicrobium</taxon>
    </lineage>
</organism>